<reference evidence="1 2" key="1">
    <citation type="submission" date="2020-03" db="EMBL/GenBank/DDBJ databases">
        <title>Whole genome shotgun sequence of Phytohabitans flavus NBRC 107702.</title>
        <authorList>
            <person name="Komaki H."/>
            <person name="Tamura T."/>
        </authorList>
    </citation>
    <scope>NUCLEOTIDE SEQUENCE [LARGE SCALE GENOMIC DNA]</scope>
    <source>
        <strain evidence="1 2">NBRC 107702</strain>
    </source>
</reference>
<accession>A0A6F8Y498</accession>
<dbReference type="PANTHER" id="PTHR23420:SF0">
    <property type="entry name" value="ADENOSYLHOMOCYSTEINASE"/>
    <property type="match status" value="1"/>
</dbReference>
<name>A0A6F8Y498_9ACTN</name>
<evidence type="ECO:0008006" key="3">
    <source>
        <dbReference type="Google" id="ProtNLM"/>
    </source>
</evidence>
<protein>
    <recommendedName>
        <fullName evidence="3">S-adenosyl-L-homocysteine hydrolase NAD binding domain-containing protein</fullName>
    </recommendedName>
</protein>
<dbReference type="SUPFAM" id="SSF52283">
    <property type="entry name" value="Formate/glycerate dehydrogenase catalytic domain-like"/>
    <property type="match status" value="1"/>
</dbReference>
<gene>
    <name evidence="1" type="ORF">Pflav_072630</name>
</gene>
<reference evidence="1 2" key="2">
    <citation type="submission" date="2020-03" db="EMBL/GenBank/DDBJ databases">
        <authorList>
            <person name="Ichikawa N."/>
            <person name="Kimura A."/>
            <person name="Kitahashi Y."/>
            <person name="Uohara A."/>
        </authorList>
    </citation>
    <scope>NUCLEOTIDE SEQUENCE [LARGE SCALE GENOMIC DNA]</scope>
    <source>
        <strain evidence="1 2">NBRC 107702</strain>
    </source>
</reference>
<dbReference type="Gene3D" id="3.40.50.1480">
    <property type="entry name" value="Adenosylhomocysteinase-like"/>
    <property type="match status" value="1"/>
</dbReference>
<keyword evidence="2" id="KW-1185">Reference proteome</keyword>
<dbReference type="EMBL" id="AP022870">
    <property type="protein sequence ID" value="BCB80853.1"/>
    <property type="molecule type" value="Genomic_DNA"/>
</dbReference>
<dbReference type="SMART" id="SM00996">
    <property type="entry name" value="AdoHcyase"/>
    <property type="match status" value="1"/>
</dbReference>
<evidence type="ECO:0000313" key="1">
    <source>
        <dbReference type="EMBL" id="BCB80853.1"/>
    </source>
</evidence>
<organism evidence="1 2">
    <name type="scientific">Phytohabitans flavus</name>
    <dbReference type="NCBI Taxonomy" id="1076124"/>
    <lineage>
        <taxon>Bacteria</taxon>
        <taxon>Bacillati</taxon>
        <taxon>Actinomycetota</taxon>
        <taxon>Actinomycetes</taxon>
        <taxon>Micromonosporales</taxon>
        <taxon>Micromonosporaceae</taxon>
    </lineage>
</organism>
<evidence type="ECO:0000313" key="2">
    <source>
        <dbReference type="Proteomes" id="UP000502508"/>
    </source>
</evidence>
<sequence>MSLSIQKLNGVEFAVRDLSLADFGRHQMRLAEQEMPGLMAIRQEFAEQQPLRGARVAGSLHMTIQTAVLIETLVALGAQVRWVSCNIFSTQDEAAAAVVVGPEGTTEAPSGTPVFAWKGETLEEYWWCTMQLFDFGDGQGPNMIVDDGGDVTLLVHKGVEFETAGAVPEAQAEDHEEYQLILESLRVSFADDAKRFTRLAAGIRGVSEETTNGVGRLYRLAREGGCSSRRST</sequence>
<dbReference type="InterPro" id="IPR020082">
    <property type="entry name" value="S-Ado-L-homoCys_hydrolase_CS"/>
</dbReference>
<dbReference type="InterPro" id="IPR042172">
    <property type="entry name" value="Adenosylhomocyst_ase-like_sf"/>
</dbReference>
<dbReference type="GO" id="GO:0005829">
    <property type="term" value="C:cytosol"/>
    <property type="evidence" value="ECO:0007669"/>
    <property type="project" value="TreeGrafter"/>
</dbReference>
<proteinExistence type="predicted"/>
<dbReference type="AlphaFoldDB" id="A0A6F8Y498"/>
<dbReference type="Proteomes" id="UP000502508">
    <property type="component" value="Chromosome"/>
</dbReference>
<dbReference type="Pfam" id="PF05221">
    <property type="entry name" value="AdoHcyase"/>
    <property type="match status" value="1"/>
</dbReference>
<dbReference type="PANTHER" id="PTHR23420">
    <property type="entry name" value="ADENOSYLHOMOCYSTEINASE"/>
    <property type="match status" value="1"/>
</dbReference>
<dbReference type="KEGG" id="pfla:Pflav_072630"/>
<dbReference type="GO" id="GO:0004013">
    <property type="term" value="F:adenosylhomocysteinase activity"/>
    <property type="evidence" value="ECO:0007669"/>
    <property type="project" value="TreeGrafter"/>
</dbReference>
<dbReference type="PROSITE" id="PS00738">
    <property type="entry name" value="ADOHCYASE_1"/>
    <property type="match status" value="1"/>
</dbReference>
<dbReference type="InterPro" id="IPR000043">
    <property type="entry name" value="Adenosylhomocysteinase-like"/>
</dbReference>
<dbReference type="GO" id="GO:0033353">
    <property type="term" value="P:S-adenosylmethionine cycle"/>
    <property type="evidence" value="ECO:0007669"/>
    <property type="project" value="TreeGrafter"/>
</dbReference>